<dbReference type="EMBL" id="CP061800">
    <property type="protein sequence ID" value="QTA84980.1"/>
    <property type="molecule type" value="Genomic_DNA"/>
</dbReference>
<dbReference type="Pfam" id="PF04365">
    <property type="entry name" value="BrnT_toxin"/>
    <property type="match status" value="1"/>
</dbReference>
<gene>
    <name evidence="1" type="ORF">dnm_009840</name>
</gene>
<evidence type="ECO:0000313" key="2">
    <source>
        <dbReference type="Proteomes" id="UP000663722"/>
    </source>
</evidence>
<name>A0A975BGR1_9BACT</name>
<sequence>MKYHFEWDKNKAKGNKRKHKIGFQRAVTVFRDHYMISIFDDEHSETEDRWITLGTDETGVLIVISHTFHKISSSQCNIRIISACKATKTETNQYKESIL</sequence>
<dbReference type="AlphaFoldDB" id="A0A975BGR1"/>
<dbReference type="Proteomes" id="UP000663722">
    <property type="component" value="Chromosome"/>
</dbReference>
<protein>
    <submittedName>
        <fullName evidence="1">Toxin-antitoxin system, toxin component, type II BrnT</fullName>
    </submittedName>
</protein>
<dbReference type="InterPro" id="IPR007460">
    <property type="entry name" value="BrnT_toxin"/>
</dbReference>
<dbReference type="InterPro" id="IPR038573">
    <property type="entry name" value="BrnT_sf"/>
</dbReference>
<dbReference type="KEGG" id="dmm:dnm_009840"/>
<evidence type="ECO:0000313" key="1">
    <source>
        <dbReference type="EMBL" id="QTA84980.1"/>
    </source>
</evidence>
<organism evidence="1 2">
    <name type="scientific">Desulfonema magnum</name>
    <dbReference type="NCBI Taxonomy" id="45655"/>
    <lineage>
        <taxon>Bacteria</taxon>
        <taxon>Pseudomonadati</taxon>
        <taxon>Thermodesulfobacteriota</taxon>
        <taxon>Desulfobacteria</taxon>
        <taxon>Desulfobacterales</taxon>
        <taxon>Desulfococcaceae</taxon>
        <taxon>Desulfonema</taxon>
    </lineage>
</organism>
<proteinExistence type="predicted"/>
<reference evidence="1" key="1">
    <citation type="journal article" date="2021" name="Microb. Physiol.">
        <title>Proteogenomic Insights into the Physiology of Marine, Sulfate-Reducing, Filamentous Desulfonema limicola and Desulfonema magnum.</title>
        <authorList>
            <person name="Schnaars V."/>
            <person name="Wohlbrand L."/>
            <person name="Scheve S."/>
            <person name="Hinrichs C."/>
            <person name="Reinhardt R."/>
            <person name="Rabus R."/>
        </authorList>
    </citation>
    <scope>NUCLEOTIDE SEQUENCE</scope>
    <source>
        <strain evidence="1">4be13</strain>
    </source>
</reference>
<keyword evidence="2" id="KW-1185">Reference proteome</keyword>
<accession>A0A975BGR1</accession>
<dbReference type="Gene3D" id="3.10.450.530">
    <property type="entry name" value="Ribonuclease toxin, BrnT, of type II toxin-antitoxin system"/>
    <property type="match status" value="1"/>
</dbReference>